<feature type="domain" description="SAM-dependent MTase RsmB/NOP-type" evidence="8">
    <location>
        <begin position="244"/>
        <end position="527"/>
    </location>
</feature>
<dbReference type="InterPro" id="IPR018314">
    <property type="entry name" value="RsmB/NOL1/NOP2-like_CS"/>
</dbReference>
<dbReference type="InterPro" id="IPR011023">
    <property type="entry name" value="Nop2p"/>
</dbReference>
<dbReference type="PANTHER" id="PTHR22807:SF30">
    <property type="entry name" value="28S RRNA (CYTOSINE(4447)-C(5))-METHYLTRANSFERASE-RELATED"/>
    <property type="match status" value="1"/>
</dbReference>
<dbReference type="InterPro" id="IPR049560">
    <property type="entry name" value="MeTrfase_RsmB-F_NOP2_cat"/>
</dbReference>
<sequence length="647" mass="75076">MDNEDNKLSESADIEIVETEHKEKSFPLFDNDNFEINKSDEEYDLENDSEVNDEENEDGESEENEDGESEENEDGESEENEDGESEEGELSSNMSYDDMNSNEEEEEEKEEGEEEEDEEDEEDEGEGKEEGEIENKLKDVGKKMKNIVGGKKKYLNKKENIYYDGLGIYKNDQMMNNDDIEDRIKYLLLLLSDPEKLNNPNLIKIEKREIIKEILYYYSYYYEYTKEMIKYLYYLFDIKELYLFLEINNMPKEIHLRTNTLKITRTNLLKILKNKNIAIQDGPTWNNVDITLTDTSSNVGSLNEYLYGYYIIQSSSSLIPVLELNVKENELVLDMCAAPGGKCTFICTIQKNKGIVYANDINKLRCKAIEAHAARMGINNLIVTSFDSLKINKYFKFKFDKILLDAPCSGTGVVNKNKNARRKTIKEIRDLAQKQRKLLNNAIDLVKNGGIVIYSTCSITVEENEQVINYILKKRDVNLLPIDINIGDPGITHYRKKQFSSKVSLCKRIYLHKHNHDNFFVAKLVKRSNAKLGQKGDEKQNHEKNIKSAKVKKNNNKNSNEQNKDNKNEGKRNLYNNKMGKKNKHLNKKKNKAFENMGKGERDTNNDQKKVFKKGFKQNNEKKNFKKNKNKFNGNNKGGGKNFKKRV</sequence>
<evidence type="ECO:0000313" key="10">
    <source>
        <dbReference type="EMBL" id="VTZ78394.1"/>
    </source>
</evidence>
<reference evidence="11 12" key="1">
    <citation type="journal article" date="2014" name="BMC Biol.">
        <title>A comprehensive evaluation of rodent malaria parasite genomes and gene expression.</title>
        <authorList>
            <person name="Otto T.D."/>
            <person name="Bohme U."/>
            <person name="Jackson A.P."/>
            <person name="Hunt M."/>
            <person name="Franke-Fayard B."/>
            <person name="Hoeijmakers W.A."/>
            <person name="Religa A.A."/>
            <person name="Robertson L."/>
            <person name="Sanders M."/>
            <person name="Ogun S.A."/>
            <person name="Cunningham D."/>
            <person name="Erhart A."/>
            <person name="Billker O."/>
            <person name="Khan S.M."/>
            <person name="Stunnenberg H.G."/>
            <person name="Langhorne J."/>
            <person name="Holder A.A."/>
            <person name="Waters A.P."/>
            <person name="Newbold C.I."/>
            <person name="Pain A."/>
            <person name="Berriman M."/>
            <person name="Janse C.J."/>
        </authorList>
    </citation>
    <scope>NUCLEOTIDE SEQUENCE [LARGE SCALE GENOMIC DNA]</scope>
    <source>
        <strain evidence="10 11">17X</strain>
        <strain evidence="9 12">YM</strain>
    </source>
</reference>
<dbReference type="Proteomes" id="UP000072904">
    <property type="component" value="Chromosome 9"/>
</dbReference>
<feature type="binding site" evidence="6">
    <location>
        <begin position="336"/>
        <end position="342"/>
    </location>
    <ligand>
        <name>S-adenosyl-L-methionine</name>
        <dbReference type="ChEBI" id="CHEBI:59789"/>
    </ligand>
</feature>
<dbReference type="KEGG" id="pyo:PY17X_0920500"/>
<dbReference type="InterPro" id="IPR001678">
    <property type="entry name" value="MeTrfase_RsmB-F_NOP2_dom"/>
</dbReference>
<dbReference type="Proteomes" id="UP000072874">
    <property type="component" value="Chromosome 9"/>
</dbReference>
<reference evidence="10" key="4">
    <citation type="submission" date="2019-05" db="EMBL/GenBank/DDBJ databases">
        <authorList>
            <consortium name="Pathogen Informatics"/>
        </authorList>
    </citation>
    <scope>NUCLEOTIDE SEQUENCE</scope>
    <source>
        <strain evidence="10">17X</strain>
    </source>
</reference>
<feature type="compositionally biased region" description="Basic and acidic residues" evidence="7">
    <location>
        <begin position="1"/>
        <end position="10"/>
    </location>
</feature>
<dbReference type="VEuPathDB" id="PlasmoDB:Py17XNL_000900225"/>
<dbReference type="GO" id="GO:0000470">
    <property type="term" value="P:maturation of LSU-rRNA"/>
    <property type="evidence" value="ECO:0007669"/>
    <property type="project" value="TreeGrafter"/>
</dbReference>
<dbReference type="VEuPathDB" id="PlasmoDB:PY17X_0920500"/>
<reference evidence="9" key="3">
    <citation type="submission" date="2014-05" db="EMBL/GenBank/DDBJ databases">
        <authorList>
            <person name="Aslett A.Martin."/>
            <person name="De Silva Nishadi"/>
        </authorList>
    </citation>
    <scope>NUCLEOTIDE SEQUENCE</scope>
    <source>
        <strain evidence="9">YM</strain>
    </source>
</reference>
<dbReference type="NCBIfam" id="TIGR00446">
    <property type="entry name" value="nop2p"/>
    <property type="match status" value="1"/>
</dbReference>
<feature type="compositionally biased region" description="Basic and acidic residues" evidence="7">
    <location>
        <begin position="534"/>
        <end position="546"/>
    </location>
</feature>
<evidence type="ECO:0000259" key="8">
    <source>
        <dbReference type="PROSITE" id="PS51686"/>
    </source>
</evidence>
<accession>A0A078K7U4</accession>
<feature type="compositionally biased region" description="Acidic residues" evidence="7">
    <location>
        <begin position="41"/>
        <end position="89"/>
    </location>
</feature>
<evidence type="ECO:0000256" key="7">
    <source>
        <dbReference type="SAM" id="MobiDB-lite"/>
    </source>
</evidence>
<feature type="region of interest" description="Disordered" evidence="7">
    <location>
        <begin position="1"/>
        <end position="136"/>
    </location>
</feature>
<keyword evidence="3 6" id="KW-0808">Transferase</keyword>
<dbReference type="GO" id="GO:0070475">
    <property type="term" value="P:rRNA base methylation"/>
    <property type="evidence" value="ECO:0007669"/>
    <property type="project" value="TreeGrafter"/>
</dbReference>
<dbReference type="EMBL" id="LK934637">
    <property type="protein sequence ID" value="CDU17977.1"/>
    <property type="molecule type" value="Genomic_DNA"/>
</dbReference>
<dbReference type="OrthoDB" id="427002at2759"/>
<dbReference type="Gene3D" id="3.30.70.1170">
    <property type="entry name" value="Sun protein, domain 3"/>
    <property type="match status" value="1"/>
</dbReference>
<evidence type="ECO:0000313" key="11">
    <source>
        <dbReference type="Proteomes" id="UP000072874"/>
    </source>
</evidence>
<feature type="compositionally biased region" description="Basic and acidic residues" evidence="7">
    <location>
        <begin position="562"/>
        <end position="572"/>
    </location>
</feature>
<dbReference type="GO" id="GO:0005730">
    <property type="term" value="C:nucleolus"/>
    <property type="evidence" value="ECO:0007669"/>
    <property type="project" value="TreeGrafter"/>
</dbReference>
<dbReference type="GO" id="GO:0009383">
    <property type="term" value="F:rRNA (cytosine-C5-)-methyltransferase activity"/>
    <property type="evidence" value="ECO:0007669"/>
    <property type="project" value="TreeGrafter"/>
</dbReference>
<dbReference type="Pfam" id="PF01189">
    <property type="entry name" value="Methyltr_RsmB-F"/>
    <property type="match status" value="1"/>
</dbReference>
<dbReference type="RefSeq" id="XP_726160.1">
    <property type="nucleotide sequence ID" value="XM_721067.1"/>
</dbReference>
<dbReference type="SUPFAM" id="SSF53335">
    <property type="entry name" value="S-adenosyl-L-methionine-dependent methyltransferases"/>
    <property type="match status" value="1"/>
</dbReference>
<evidence type="ECO:0000256" key="1">
    <source>
        <dbReference type="ARBA" id="ARBA00007494"/>
    </source>
</evidence>
<evidence type="ECO:0000256" key="6">
    <source>
        <dbReference type="PROSITE-ProRule" id="PRU01023"/>
    </source>
</evidence>
<dbReference type="InterPro" id="IPR029063">
    <property type="entry name" value="SAM-dependent_MTases_sf"/>
</dbReference>
<evidence type="ECO:0000313" key="12">
    <source>
        <dbReference type="Proteomes" id="UP000072904"/>
    </source>
</evidence>
<dbReference type="VEuPathDB" id="PlasmoDB:PYYM_0919900"/>
<dbReference type="GeneID" id="3791500"/>
<keyword evidence="2 6" id="KW-0489">Methyltransferase</keyword>
<gene>
    <name evidence="10" type="ORF">PY17X_0920500</name>
    <name evidence="9" type="ORF">PYYM_0919900</name>
</gene>
<protein>
    <submittedName>
        <fullName evidence="9">RNA methyltransferase, putative</fullName>
    </submittedName>
    <submittedName>
        <fullName evidence="10">rRNA (Cytosine-C(5))-methyltransferase, putative</fullName>
    </submittedName>
</protein>
<evidence type="ECO:0000256" key="3">
    <source>
        <dbReference type="ARBA" id="ARBA00022679"/>
    </source>
</evidence>
<feature type="compositionally biased region" description="Basic residues" evidence="7">
    <location>
        <begin position="579"/>
        <end position="591"/>
    </location>
</feature>
<keyword evidence="4 6" id="KW-0949">S-adenosyl-L-methionine</keyword>
<feature type="binding site" evidence="6">
    <location>
        <position position="405"/>
    </location>
    <ligand>
        <name>S-adenosyl-L-methionine</name>
        <dbReference type="ChEBI" id="CHEBI:59789"/>
    </ligand>
</feature>
<organism evidence="9 12">
    <name type="scientific">Plasmodium yoelii</name>
    <dbReference type="NCBI Taxonomy" id="5861"/>
    <lineage>
        <taxon>Eukaryota</taxon>
        <taxon>Sar</taxon>
        <taxon>Alveolata</taxon>
        <taxon>Apicomplexa</taxon>
        <taxon>Aconoidasida</taxon>
        <taxon>Haemosporida</taxon>
        <taxon>Plasmodiidae</taxon>
        <taxon>Plasmodium</taxon>
        <taxon>Plasmodium (Vinckeia)</taxon>
    </lineage>
</organism>
<dbReference type="PANTHER" id="PTHR22807">
    <property type="entry name" value="NOP2 YEAST -RELATED NOL1/NOP2/FMU SUN DOMAIN-CONTAINING"/>
    <property type="match status" value="1"/>
</dbReference>
<dbReference type="EMBL" id="LM993663">
    <property type="protein sequence ID" value="VTZ78394.1"/>
    <property type="molecule type" value="Genomic_DNA"/>
</dbReference>
<feature type="binding site" evidence="6">
    <location>
        <position position="387"/>
    </location>
    <ligand>
        <name>S-adenosyl-L-methionine</name>
        <dbReference type="ChEBI" id="CHEBI:59789"/>
    </ligand>
</feature>
<evidence type="ECO:0000313" key="9">
    <source>
        <dbReference type="EMBL" id="CDU17977.1"/>
    </source>
</evidence>
<feature type="region of interest" description="Disordered" evidence="7">
    <location>
        <begin position="531"/>
        <end position="647"/>
    </location>
</feature>
<dbReference type="PROSITE" id="PS01153">
    <property type="entry name" value="NOL1_NOP2_SUN"/>
    <property type="match status" value="1"/>
</dbReference>
<dbReference type="OMA" id="QEAYAFF"/>
<dbReference type="PRINTS" id="PR02008">
    <property type="entry name" value="RCMTFAMILY"/>
</dbReference>
<evidence type="ECO:0000256" key="5">
    <source>
        <dbReference type="ARBA" id="ARBA00022884"/>
    </source>
</evidence>
<feature type="compositionally biased region" description="Basic and acidic residues" evidence="7">
    <location>
        <begin position="598"/>
        <end position="610"/>
    </location>
</feature>
<dbReference type="InterPro" id="IPR023267">
    <property type="entry name" value="RCMT"/>
</dbReference>
<feature type="active site" description="Nucleophile" evidence="6">
    <location>
        <position position="457"/>
    </location>
</feature>
<name>A0A078K7U4_PLAYE</name>
<feature type="binding site" evidence="6">
    <location>
        <position position="360"/>
    </location>
    <ligand>
        <name>S-adenosyl-L-methionine</name>
        <dbReference type="ChEBI" id="CHEBI:59789"/>
    </ligand>
</feature>
<dbReference type="VEuPathDB" id="PlasmoDB:PY05667"/>
<feature type="compositionally biased region" description="Acidic residues" evidence="7">
    <location>
        <begin position="100"/>
        <end position="127"/>
    </location>
</feature>
<dbReference type="GO" id="GO:0003723">
    <property type="term" value="F:RNA binding"/>
    <property type="evidence" value="ECO:0007669"/>
    <property type="project" value="UniProtKB-UniRule"/>
</dbReference>
<feature type="compositionally biased region" description="Low complexity" evidence="7">
    <location>
        <begin position="90"/>
        <end position="99"/>
    </location>
</feature>
<reference evidence="10" key="2">
    <citation type="submission" date="2014-05" db="EMBL/GenBank/DDBJ databases">
        <authorList>
            <person name="Aslett M.A."/>
            <person name="De Silva N."/>
        </authorList>
    </citation>
    <scope>NUCLEOTIDE SEQUENCE</scope>
    <source>
        <strain evidence="10">17X</strain>
    </source>
</reference>
<evidence type="ECO:0000256" key="4">
    <source>
        <dbReference type="ARBA" id="ARBA00022691"/>
    </source>
</evidence>
<dbReference type="AlphaFoldDB" id="A0A078K7U4"/>
<dbReference type="Gene3D" id="3.40.50.150">
    <property type="entry name" value="Vaccinia Virus protein VP39"/>
    <property type="match status" value="1"/>
</dbReference>
<evidence type="ECO:0000256" key="2">
    <source>
        <dbReference type="ARBA" id="ARBA00022603"/>
    </source>
</evidence>
<proteinExistence type="inferred from homology"/>
<dbReference type="PROSITE" id="PS51686">
    <property type="entry name" value="SAM_MT_RSMB_NOP"/>
    <property type="match status" value="1"/>
</dbReference>
<keyword evidence="5 6" id="KW-0694">RNA-binding</keyword>
<comment type="similarity">
    <text evidence="1 6">Belongs to the class I-like SAM-binding methyltransferase superfamily. RsmB/NOP family.</text>
</comment>